<protein>
    <submittedName>
        <fullName evidence="1">Uncharacterized protein</fullName>
    </submittedName>
</protein>
<dbReference type="EMBL" id="MT141535">
    <property type="protein sequence ID" value="QJA65246.1"/>
    <property type="molecule type" value="Genomic_DNA"/>
</dbReference>
<dbReference type="EMBL" id="MT144760">
    <property type="protein sequence ID" value="QJH98950.1"/>
    <property type="molecule type" value="Genomic_DNA"/>
</dbReference>
<gene>
    <name evidence="2" type="ORF">MM415A00243_0008</name>
    <name evidence="1" type="ORF">MM415B00422_0008</name>
    <name evidence="3" type="ORF">TM448B01434_0003</name>
</gene>
<sequence>MSDCTDAWRAVRDGRDAYDAARADRNAARDALVEARRAARIATEDAWCRYVETRVASEEARRAYMALCRQYEDACHAAAKDKE</sequence>
<evidence type="ECO:0000313" key="2">
    <source>
        <dbReference type="EMBL" id="QJA83946.1"/>
    </source>
</evidence>
<organism evidence="1">
    <name type="scientific">viral metagenome</name>
    <dbReference type="NCBI Taxonomy" id="1070528"/>
    <lineage>
        <taxon>unclassified sequences</taxon>
        <taxon>metagenomes</taxon>
        <taxon>organismal metagenomes</taxon>
    </lineage>
</organism>
<evidence type="ECO:0000313" key="3">
    <source>
        <dbReference type="EMBL" id="QJH98950.1"/>
    </source>
</evidence>
<dbReference type="EMBL" id="MT142521">
    <property type="protein sequence ID" value="QJA83946.1"/>
    <property type="molecule type" value="Genomic_DNA"/>
</dbReference>
<name>A0A6M3J5U2_9ZZZZ</name>
<reference evidence="1" key="1">
    <citation type="submission" date="2020-03" db="EMBL/GenBank/DDBJ databases">
        <title>The deep terrestrial virosphere.</title>
        <authorList>
            <person name="Holmfeldt K."/>
            <person name="Nilsson E."/>
            <person name="Simone D."/>
            <person name="Lopez-Fernandez M."/>
            <person name="Wu X."/>
            <person name="de Brujin I."/>
            <person name="Lundin D."/>
            <person name="Andersson A."/>
            <person name="Bertilsson S."/>
            <person name="Dopson M."/>
        </authorList>
    </citation>
    <scope>NUCLEOTIDE SEQUENCE</scope>
    <source>
        <strain evidence="2">MM415A00243</strain>
        <strain evidence="1">MM415B00422</strain>
        <strain evidence="3">TM448B01434</strain>
    </source>
</reference>
<dbReference type="AlphaFoldDB" id="A0A6M3J5U2"/>
<evidence type="ECO:0000313" key="1">
    <source>
        <dbReference type="EMBL" id="QJA65246.1"/>
    </source>
</evidence>
<proteinExistence type="predicted"/>
<accession>A0A6M3J5U2</accession>